<dbReference type="Gene3D" id="3.90.550.50">
    <property type="match status" value="1"/>
</dbReference>
<reference evidence="2 3" key="1">
    <citation type="journal article" date="2018" name="Front. Microbiol.">
        <title>Prospects for Fungal Bioremediation of Acidic Radioactive Waste Sites: Characterization and Genome Sequence of Rhodotorula taiwanensis MD1149.</title>
        <authorList>
            <person name="Tkavc R."/>
            <person name="Matrosova V.Y."/>
            <person name="Grichenko O.E."/>
            <person name="Gostincar C."/>
            <person name="Volpe R.P."/>
            <person name="Klimenkova P."/>
            <person name="Gaidamakova E.K."/>
            <person name="Zhou C.E."/>
            <person name="Stewart B.J."/>
            <person name="Lyman M.G."/>
            <person name="Malfatti S.A."/>
            <person name="Rubinfeld B."/>
            <person name="Courtot M."/>
            <person name="Singh J."/>
            <person name="Dalgard C.L."/>
            <person name="Hamilton T."/>
            <person name="Frey K.G."/>
            <person name="Gunde-Cimerman N."/>
            <person name="Dugan L."/>
            <person name="Daly M.J."/>
        </authorList>
    </citation>
    <scope>NUCLEOTIDE SEQUENCE [LARGE SCALE GENOMIC DNA]</scope>
    <source>
        <strain evidence="2 3">MD1149</strain>
    </source>
</reference>
<evidence type="ECO:0008006" key="4">
    <source>
        <dbReference type="Google" id="ProtNLM"/>
    </source>
</evidence>
<name>A0A2S5BB17_9BASI</name>
<comment type="caution">
    <text evidence="2">The sequence shown here is derived from an EMBL/GenBank/DDBJ whole genome shotgun (WGS) entry which is preliminary data.</text>
</comment>
<evidence type="ECO:0000313" key="2">
    <source>
        <dbReference type="EMBL" id="POY73948.1"/>
    </source>
</evidence>
<accession>A0A2S5BB17</accession>
<evidence type="ECO:0000256" key="1">
    <source>
        <dbReference type="SAM" id="MobiDB-lite"/>
    </source>
</evidence>
<proteinExistence type="predicted"/>
<evidence type="ECO:0000313" key="3">
    <source>
        <dbReference type="Proteomes" id="UP000237144"/>
    </source>
</evidence>
<dbReference type="OrthoDB" id="2187549at2759"/>
<sequence>MTSRRALTSGRGQQQGPLLGGPGERGLTTPLRIPFRLKMRHLVGTLVTISLLLFFLTEERAVDSSDPSDRSASAADREVSKILEYCPYSNSRKHIPTIALVGDQARAPTENRTFWVPDASDPAIPATFLPYAYPPREMRFAQTLSGKEEKARPGQGRLHEGVQEDKGEQLCQSHVVPSSPRPRGAESAQWKNSKIMFGMSTVPDRVLWNLPVWSHWLPKTTQLPLDTADAAATRDLPLVLVLMPEPNPTEAARSREAVEEANGLGMYVEMRAREADRFETRYFALAEEMYIEARRREEQEGVRTEWFIFADDDTFYPDFDSLARFLSEHDAKEDWLIGALSESTKQVAQWGHIAYGGAGIIVSRSVIEKMNESGFWRGCLRKYGSSFGGDAMITHCAADAMGKSAQAALSIEPTLHQLDIRGDGTGFFQSGFQFTSLHHWGSWFTLFPPWHESGDGDLRNGVQLIGKAARAVGGDNWGRRYVFESGRVTVSLGYSVTVQARPISQEDLEKSEHTWWEFETFHPMRPSLEEATDKRTYYITAVRQLDPDGIYRFEHKNREGERVDILWDQRDSSRSGSWWLPWRR</sequence>
<dbReference type="STRING" id="741276.A0A2S5BB17"/>
<dbReference type="Pfam" id="PF04646">
    <property type="entry name" value="DUF604"/>
    <property type="match status" value="1"/>
</dbReference>
<dbReference type="AlphaFoldDB" id="A0A2S5BB17"/>
<organism evidence="2 3">
    <name type="scientific">Rhodotorula taiwanensis</name>
    <dbReference type="NCBI Taxonomy" id="741276"/>
    <lineage>
        <taxon>Eukaryota</taxon>
        <taxon>Fungi</taxon>
        <taxon>Dikarya</taxon>
        <taxon>Basidiomycota</taxon>
        <taxon>Pucciniomycotina</taxon>
        <taxon>Microbotryomycetes</taxon>
        <taxon>Sporidiobolales</taxon>
        <taxon>Sporidiobolaceae</taxon>
        <taxon>Rhodotorula</taxon>
    </lineage>
</organism>
<dbReference type="EMBL" id="PJQD01000031">
    <property type="protein sequence ID" value="POY73948.1"/>
    <property type="molecule type" value="Genomic_DNA"/>
</dbReference>
<keyword evidence="3" id="KW-1185">Reference proteome</keyword>
<feature type="region of interest" description="Disordered" evidence="1">
    <location>
        <begin position="1"/>
        <end position="25"/>
    </location>
</feature>
<gene>
    <name evidence="2" type="ORF">BMF94_2991</name>
</gene>
<dbReference type="PANTHER" id="PTHR10811">
    <property type="entry name" value="FRINGE-RELATED"/>
    <property type="match status" value="1"/>
</dbReference>
<dbReference type="Proteomes" id="UP000237144">
    <property type="component" value="Unassembled WGS sequence"/>
</dbReference>
<dbReference type="InterPro" id="IPR006740">
    <property type="entry name" value="DUF604"/>
</dbReference>
<protein>
    <recommendedName>
        <fullName evidence="4">Glycosyltransferase family 31 protein</fullName>
    </recommendedName>
</protein>